<dbReference type="AlphaFoldDB" id="A0A4C1WHW8"/>
<evidence type="ECO:0000313" key="2">
    <source>
        <dbReference type="Proteomes" id="UP000299102"/>
    </source>
</evidence>
<organism evidence="1 2">
    <name type="scientific">Eumeta variegata</name>
    <name type="common">Bagworm moth</name>
    <name type="synonym">Eumeta japonica</name>
    <dbReference type="NCBI Taxonomy" id="151549"/>
    <lineage>
        <taxon>Eukaryota</taxon>
        <taxon>Metazoa</taxon>
        <taxon>Ecdysozoa</taxon>
        <taxon>Arthropoda</taxon>
        <taxon>Hexapoda</taxon>
        <taxon>Insecta</taxon>
        <taxon>Pterygota</taxon>
        <taxon>Neoptera</taxon>
        <taxon>Endopterygota</taxon>
        <taxon>Lepidoptera</taxon>
        <taxon>Glossata</taxon>
        <taxon>Ditrysia</taxon>
        <taxon>Tineoidea</taxon>
        <taxon>Psychidae</taxon>
        <taxon>Oiketicinae</taxon>
        <taxon>Eumeta</taxon>
    </lineage>
</organism>
<name>A0A4C1WHW8_EUMVA</name>
<comment type="caution">
    <text evidence="1">The sequence shown here is derived from an EMBL/GenBank/DDBJ whole genome shotgun (WGS) entry which is preliminary data.</text>
</comment>
<accession>A0A4C1WHW8</accession>
<sequence length="83" mass="9147">MQPATTEAEWAIEGKLLACYIMRLLELMVGWKGRTAKRKSLTSERAPAGPGVRSKAEPATGAYLIVHFDCSGLHLFFRSPAVR</sequence>
<dbReference type="EMBL" id="BGZK01000569">
    <property type="protein sequence ID" value="GBP50643.1"/>
    <property type="molecule type" value="Genomic_DNA"/>
</dbReference>
<keyword evidence="2" id="KW-1185">Reference proteome</keyword>
<dbReference type="Proteomes" id="UP000299102">
    <property type="component" value="Unassembled WGS sequence"/>
</dbReference>
<protein>
    <submittedName>
        <fullName evidence="1">Uncharacterized protein</fullName>
    </submittedName>
</protein>
<gene>
    <name evidence="1" type="ORF">EVAR_28835_1</name>
</gene>
<reference evidence="1 2" key="1">
    <citation type="journal article" date="2019" name="Commun. Biol.">
        <title>The bagworm genome reveals a unique fibroin gene that provides high tensile strength.</title>
        <authorList>
            <person name="Kono N."/>
            <person name="Nakamura H."/>
            <person name="Ohtoshi R."/>
            <person name="Tomita M."/>
            <person name="Numata K."/>
            <person name="Arakawa K."/>
        </authorList>
    </citation>
    <scope>NUCLEOTIDE SEQUENCE [LARGE SCALE GENOMIC DNA]</scope>
</reference>
<evidence type="ECO:0000313" key="1">
    <source>
        <dbReference type="EMBL" id="GBP50643.1"/>
    </source>
</evidence>
<proteinExistence type="predicted"/>